<keyword evidence="3" id="KW-0863">Zinc-finger</keyword>
<dbReference type="GO" id="GO:0031048">
    <property type="term" value="P:regulatory ncRNA-mediated heterochromatin formation"/>
    <property type="evidence" value="ECO:0007669"/>
    <property type="project" value="TreeGrafter"/>
</dbReference>
<dbReference type="GO" id="GO:0031380">
    <property type="term" value="C:nuclear RNA-directed RNA polymerase complex"/>
    <property type="evidence" value="ECO:0007669"/>
    <property type="project" value="TreeGrafter"/>
</dbReference>
<feature type="non-terminal residue" evidence="7">
    <location>
        <position position="1"/>
    </location>
</feature>
<feature type="compositionally biased region" description="Polar residues" evidence="5">
    <location>
        <begin position="18"/>
        <end position="30"/>
    </location>
</feature>
<dbReference type="PANTHER" id="PTHR10887:SF341">
    <property type="entry name" value="NFX1-TYPE ZINC FINGER-CONTAINING PROTEIN 1"/>
    <property type="match status" value="1"/>
</dbReference>
<dbReference type="GO" id="GO:0008270">
    <property type="term" value="F:zinc ion binding"/>
    <property type="evidence" value="ECO:0007669"/>
    <property type="project" value="UniProtKB-KW"/>
</dbReference>
<dbReference type="PANTHER" id="PTHR10887">
    <property type="entry name" value="DNA2/NAM7 HELICASE FAMILY"/>
    <property type="match status" value="1"/>
</dbReference>
<dbReference type="Gene3D" id="3.40.50.300">
    <property type="entry name" value="P-loop containing nucleotide triphosphate hydrolases"/>
    <property type="match status" value="3"/>
</dbReference>
<feature type="compositionally biased region" description="Basic and acidic residues" evidence="5">
    <location>
        <begin position="7"/>
        <end position="17"/>
    </location>
</feature>
<dbReference type="SUPFAM" id="SSF52540">
    <property type="entry name" value="P-loop containing nucleoside triphosphate hydrolases"/>
    <property type="match status" value="1"/>
</dbReference>
<dbReference type="Pfam" id="PF13086">
    <property type="entry name" value="AAA_11"/>
    <property type="match status" value="1"/>
</dbReference>
<evidence type="ECO:0000313" key="7">
    <source>
        <dbReference type="EMBL" id="CAG8561081.1"/>
    </source>
</evidence>
<gene>
    <name evidence="7" type="ORF">FMOSSE_LOCUS6964</name>
</gene>
<dbReference type="InterPro" id="IPR047187">
    <property type="entry name" value="SF1_C_Upf1"/>
</dbReference>
<evidence type="ECO:0000259" key="6">
    <source>
        <dbReference type="SMART" id="SM00438"/>
    </source>
</evidence>
<keyword evidence="4" id="KW-0862">Zinc</keyword>
<keyword evidence="2" id="KW-0677">Repeat</keyword>
<dbReference type="EMBL" id="CAJVPP010001540">
    <property type="protein sequence ID" value="CAG8561081.1"/>
    <property type="molecule type" value="Genomic_DNA"/>
</dbReference>
<feature type="domain" description="NF-X1-type" evidence="6">
    <location>
        <begin position="992"/>
        <end position="1010"/>
    </location>
</feature>
<dbReference type="InterPro" id="IPR041679">
    <property type="entry name" value="DNA2/NAM7-like_C"/>
</dbReference>
<protein>
    <submittedName>
        <fullName evidence="7">6197_t:CDS:1</fullName>
    </submittedName>
</protein>
<keyword evidence="1" id="KW-0479">Metal-binding</keyword>
<evidence type="ECO:0000256" key="5">
    <source>
        <dbReference type="SAM" id="MobiDB-lite"/>
    </source>
</evidence>
<feature type="domain" description="NF-X1-type" evidence="6">
    <location>
        <begin position="1019"/>
        <end position="1036"/>
    </location>
</feature>
<dbReference type="AlphaFoldDB" id="A0A9N9BCI2"/>
<evidence type="ECO:0000256" key="1">
    <source>
        <dbReference type="ARBA" id="ARBA00022723"/>
    </source>
</evidence>
<organism evidence="7 8">
    <name type="scientific">Funneliformis mosseae</name>
    <name type="common">Endomycorrhizal fungus</name>
    <name type="synonym">Glomus mosseae</name>
    <dbReference type="NCBI Taxonomy" id="27381"/>
    <lineage>
        <taxon>Eukaryota</taxon>
        <taxon>Fungi</taxon>
        <taxon>Fungi incertae sedis</taxon>
        <taxon>Mucoromycota</taxon>
        <taxon>Glomeromycotina</taxon>
        <taxon>Glomeromycetes</taxon>
        <taxon>Glomerales</taxon>
        <taxon>Glomeraceae</taxon>
        <taxon>Funneliformis</taxon>
    </lineage>
</organism>
<proteinExistence type="predicted"/>
<dbReference type="CDD" id="cd18808">
    <property type="entry name" value="SF1_C_Upf1"/>
    <property type="match status" value="1"/>
</dbReference>
<dbReference type="Pfam" id="PF13087">
    <property type="entry name" value="AAA_12"/>
    <property type="match status" value="1"/>
</dbReference>
<name>A0A9N9BCI2_FUNMO</name>
<dbReference type="Proteomes" id="UP000789375">
    <property type="component" value="Unassembled WGS sequence"/>
</dbReference>
<evidence type="ECO:0000256" key="3">
    <source>
        <dbReference type="ARBA" id="ARBA00022771"/>
    </source>
</evidence>
<accession>A0A9N9BCI2</accession>
<dbReference type="FunFam" id="3.40.50.300:FF:001366">
    <property type="entry name" value="ATP binding protein, putative"/>
    <property type="match status" value="1"/>
</dbReference>
<evidence type="ECO:0000256" key="2">
    <source>
        <dbReference type="ARBA" id="ARBA00022737"/>
    </source>
</evidence>
<dbReference type="SMART" id="SM00438">
    <property type="entry name" value="ZnF_NFX"/>
    <property type="match status" value="3"/>
</dbReference>
<evidence type="ECO:0000313" key="8">
    <source>
        <dbReference type="Proteomes" id="UP000789375"/>
    </source>
</evidence>
<dbReference type="InterPro" id="IPR041677">
    <property type="entry name" value="DNA2/NAM7_AAA_11"/>
</dbReference>
<dbReference type="InterPro" id="IPR000967">
    <property type="entry name" value="Znf_NFX1"/>
</dbReference>
<dbReference type="Pfam" id="PF25396">
    <property type="entry name" value="ZNFX1"/>
    <property type="match status" value="1"/>
</dbReference>
<keyword evidence="8" id="KW-1185">Reference proteome</keyword>
<reference evidence="7" key="1">
    <citation type="submission" date="2021-06" db="EMBL/GenBank/DDBJ databases">
        <authorList>
            <person name="Kallberg Y."/>
            <person name="Tangrot J."/>
            <person name="Rosling A."/>
        </authorList>
    </citation>
    <scope>NUCLEOTIDE SEQUENCE</scope>
    <source>
        <strain evidence="7">87-6 pot B 2015</strain>
    </source>
</reference>
<sequence>MSRRRQNNKEPNPRQRISDQSSGRPNVSTSKNQNDRNKGNRNQKRGGGKNNRDNRDNRDKLSPILPNLFEIVKPEKKGFRAIPIIPTEKEILAPQPEDIPINRIDKPYESMDEYLETHYKLLREDCLRPLREGIQFFRTKPEENNRDLRVYVKVNLVGVTFAKIGVVHRISFRTKDFERVNWSTSKRLLPGTLVVFSKDNFDTMKFGTVVSRPLELLGKSFDLQIDVLFRLEDTDFELPEGYIMVESTTSYFEAYRHVLNILQELDPETLPFKEHIVERKLEIEIPKYLNARIPIYELGKTEAFQNLENCIGTSRLNVREKWDNWPTIEEMKTELHISQYEALKRMLTCRLALVQGPPGTGKTYVGLTAVRILLENLPGTIVVACQTNHALDQFLEGIQLYEENIIRLGSRSSSTLIKPRTLFNIRSDMKSSNNTNFRNRNLNLFFVKRKKIEDEMKDLCKEIGKPCLELDFIKEQGYLTDEQISSLKQDDWYSSSSAGNDDSDRDYIQEWLEASISAAASKQNELDYQFFQFLSEDYGDQVEEEEEFDEEYIHVVEAEFQGIDGGQLTSGDFVELRNEKCIKSDVYVSEDMIREYSSAEDLWSIPQEVRVEMHRRWRRVRLEEIFDRLKHLCEQYLKFSEQIKTERIREDLFILKGARVVGMTTTAAAKYHDLLINLAPKIMIIEEAAETLEAHIVTALTPATEHLILIGDHQQLRPNTSVHDLAKNHHLDVSLFERLTKFLPYCQLTEQRRMRPEIRELLTPIYKDVLTDHDNVCNYPNVPGFCNDLFFFDHQEEEVHEEDTMSKKNKFEAEMCTKFTNYLVKGGTNAKKITILSMYSGQRKLIDKLLRDESRNTPEIVDVRVCSVDGFQGEENDIILLSLVRSREPRQSIGFLNVSNRVCVALSRAKHGMYIFGNVSQLKMQSELWREVLRILEKSGRCGQSIDLYCQKHSNPNKEEWPRGVVITEVTWSAEIPPEGGCMRECEEVMECGHICPNKCHISPHNTCKEKCIRKFPSCGHSCSKRCDDPCGNCEQMVVFRPPCGHEKEVFCYVKQSPGNYRCKETCSKKLPCGHQCEEICSSPWCTTMCRTMVKFGYPDCNH</sequence>
<feature type="compositionally biased region" description="Basic and acidic residues" evidence="5">
    <location>
        <begin position="50"/>
        <end position="61"/>
    </location>
</feature>
<dbReference type="CDD" id="cd06008">
    <property type="entry name" value="NF-X1-zinc-finger"/>
    <property type="match status" value="1"/>
</dbReference>
<feature type="region of interest" description="Disordered" evidence="5">
    <location>
        <begin position="1"/>
        <end position="61"/>
    </location>
</feature>
<dbReference type="GO" id="GO:0004386">
    <property type="term" value="F:helicase activity"/>
    <property type="evidence" value="ECO:0007669"/>
    <property type="project" value="InterPro"/>
</dbReference>
<dbReference type="InterPro" id="IPR057373">
    <property type="entry name" value="ZNFX1"/>
</dbReference>
<feature type="domain" description="NF-X1-type" evidence="6">
    <location>
        <begin position="1073"/>
        <end position="1092"/>
    </location>
</feature>
<dbReference type="InterPro" id="IPR045055">
    <property type="entry name" value="DNA2/NAM7-like"/>
</dbReference>
<comment type="caution">
    <text evidence="7">The sequence shown here is derived from an EMBL/GenBank/DDBJ whole genome shotgun (WGS) entry which is preliminary data.</text>
</comment>
<evidence type="ECO:0000256" key="4">
    <source>
        <dbReference type="ARBA" id="ARBA00022833"/>
    </source>
</evidence>
<dbReference type="InterPro" id="IPR027417">
    <property type="entry name" value="P-loop_NTPase"/>
</dbReference>